<gene>
    <name evidence="1" type="ORF">EZS28_021205</name>
</gene>
<accession>A0A5J4VLA6</accession>
<evidence type="ECO:0000313" key="2">
    <source>
        <dbReference type="Proteomes" id="UP000324800"/>
    </source>
</evidence>
<dbReference type="EMBL" id="SNRW01006338">
    <property type="protein sequence ID" value="KAA6383270.1"/>
    <property type="molecule type" value="Genomic_DNA"/>
</dbReference>
<sequence length="188" mass="21971">MINDDKGNAHIMCVSYLQKLIGLVLCPICKSQSFRAKSSHLKRNSESHMKKCKETDGKIVNKVIFQKIPKLIVPHIPKNKTYRLLLANRREKEFKPTQFYITYSIMSMNNLIHKDFGEYSQQLSTLDPLCIASTIKSKKGNKTIYFDIWTKNFLNIWMKTLIEEEKQVKNDNCYDDDTIPQCYEVPVL</sequence>
<organism evidence="1 2">
    <name type="scientific">Streblomastix strix</name>
    <dbReference type="NCBI Taxonomy" id="222440"/>
    <lineage>
        <taxon>Eukaryota</taxon>
        <taxon>Metamonada</taxon>
        <taxon>Preaxostyla</taxon>
        <taxon>Oxymonadida</taxon>
        <taxon>Streblomastigidae</taxon>
        <taxon>Streblomastix</taxon>
    </lineage>
</organism>
<dbReference type="AlphaFoldDB" id="A0A5J4VLA6"/>
<evidence type="ECO:0000313" key="1">
    <source>
        <dbReference type="EMBL" id="KAA6383270.1"/>
    </source>
</evidence>
<name>A0A5J4VLA6_9EUKA</name>
<reference evidence="1 2" key="1">
    <citation type="submission" date="2019-03" db="EMBL/GenBank/DDBJ databases">
        <title>Single cell metagenomics reveals metabolic interactions within the superorganism composed of flagellate Streblomastix strix and complex community of Bacteroidetes bacteria on its surface.</title>
        <authorList>
            <person name="Treitli S.C."/>
            <person name="Kolisko M."/>
            <person name="Husnik F."/>
            <person name="Keeling P."/>
            <person name="Hampl V."/>
        </authorList>
    </citation>
    <scope>NUCLEOTIDE SEQUENCE [LARGE SCALE GENOMIC DNA]</scope>
    <source>
        <strain evidence="1">ST1C</strain>
    </source>
</reference>
<comment type="caution">
    <text evidence="1">The sequence shown here is derived from an EMBL/GenBank/DDBJ whole genome shotgun (WGS) entry which is preliminary data.</text>
</comment>
<proteinExistence type="predicted"/>
<dbReference type="Proteomes" id="UP000324800">
    <property type="component" value="Unassembled WGS sequence"/>
</dbReference>
<protein>
    <submittedName>
        <fullName evidence="1">Uncharacterized protein</fullName>
    </submittedName>
</protein>